<dbReference type="EMBL" id="MU151084">
    <property type="protein sequence ID" value="KAF9451479.1"/>
    <property type="molecule type" value="Genomic_DNA"/>
</dbReference>
<accession>A0A9P6C7P2</accession>
<name>A0A9P6C7P2_9AGAR</name>
<proteinExistence type="predicted"/>
<evidence type="ECO:0000313" key="2">
    <source>
        <dbReference type="Proteomes" id="UP000807342"/>
    </source>
</evidence>
<dbReference type="AlphaFoldDB" id="A0A9P6C7P2"/>
<keyword evidence="2" id="KW-1185">Reference proteome</keyword>
<reference evidence="1" key="1">
    <citation type="submission" date="2020-11" db="EMBL/GenBank/DDBJ databases">
        <authorList>
            <consortium name="DOE Joint Genome Institute"/>
            <person name="Ahrendt S."/>
            <person name="Riley R."/>
            <person name="Andreopoulos W."/>
            <person name="Labutti K."/>
            <person name="Pangilinan J."/>
            <person name="Ruiz-Duenas F.J."/>
            <person name="Barrasa J.M."/>
            <person name="Sanchez-Garcia M."/>
            <person name="Camarero S."/>
            <person name="Miyauchi S."/>
            <person name="Serrano A."/>
            <person name="Linde D."/>
            <person name="Babiker R."/>
            <person name="Drula E."/>
            <person name="Ayuso-Fernandez I."/>
            <person name="Pacheco R."/>
            <person name="Padilla G."/>
            <person name="Ferreira P."/>
            <person name="Barriuso J."/>
            <person name="Kellner H."/>
            <person name="Castanera R."/>
            <person name="Alfaro M."/>
            <person name="Ramirez L."/>
            <person name="Pisabarro A.G."/>
            <person name="Kuo A."/>
            <person name="Tritt A."/>
            <person name="Lipzen A."/>
            <person name="He G."/>
            <person name="Yan M."/>
            <person name="Ng V."/>
            <person name="Cullen D."/>
            <person name="Martin F."/>
            <person name="Rosso M.-N."/>
            <person name="Henrissat B."/>
            <person name="Hibbett D."/>
            <person name="Martinez A.T."/>
            <person name="Grigoriev I.V."/>
        </authorList>
    </citation>
    <scope>NUCLEOTIDE SEQUENCE</scope>
    <source>
        <strain evidence="1">MF-IS2</strain>
    </source>
</reference>
<organism evidence="1 2">
    <name type="scientific">Macrolepiota fuliginosa MF-IS2</name>
    <dbReference type="NCBI Taxonomy" id="1400762"/>
    <lineage>
        <taxon>Eukaryota</taxon>
        <taxon>Fungi</taxon>
        <taxon>Dikarya</taxon>
        <taxon>Basidiomycota</taxon>
        <taxon>Agaricomycotina</taxon>
        <taxon>Agaricomycetes</taxon>
        <taxon>Agaricomycetidae</taxon>
        <taxon>Agaricales</taxon>
        <taxon>Agaricineae</taxon>
        <taxon>Agaricaceae</taxon>
        <taxon>Macrolepiota</taxon>
    </lineage>
</organism>
<protein>
    <submittedName>
        <fullName evidence="1">Uncharacterized protein</fullName>
    </submittedName>
</protein>
<sequence length="113" mass="12707">MGCKGTDPLSGYVALISPTRAGFVHCNRATTISHRSDMPMETGYHDLGLQGPLLGDIPRMEPHYFACGGLADVYRGKWTQQPNNKIIPIAIKLFRRCAWNDKAGWRICLQYRI</sequence>
<gene>
    <name evidence="1" type="ORF">P691DRAFT_351886</name>
</gene>
<dbReference type="Proteomes" id="UP000807342">
    <property type="component" value="Unassembled WGS sequence"/>
</dbReference>
<evidence type="ECO:0000313" key="1">
    <source>
        <dbReference type="EMBL" id="KAF9451479.1"/>
    </source>
</evidence>
<comment type="caution">
    <text evidence="1">The sequence shown here is derived from an EMBL/GenBank/DDBJ whole genome shotgun (WGS) entry which is preliminary data.</text>
</comment>